<dbReference type="InterPro" id="IPR047679">
    <property type="entry name" value="BREX_BrxC"/>
</dbReference>
<dbReference type="EMBL" id="DYVX01000023">
    <property type="protein sequence ID" value="HJF91325.1"/>
    <property type="molecule type" value="Genomic_DNA"/>
</dbReference>
<feature type="domain" description="Probable ATP-binding protein BrxC 4th six-stranded beta-sheet" evidence="3">
    <location>
        <begin position="591"/>
        <end position="747"/>
    </location>
</feature>
<dbReference type="InterPro" id="IPR027417">
    <property type="entry name" value="P-loop_NTPase"/>
</dbReference>
<organism evidence="4 5">
    <name type="scientific">Mediterranea massiliensis</name>
    <dbReference type="NCBI Taxonomy" id="1841865"/>
    <lineage>
        <taxon>Bacteria</taxon>
        <taxon>Pseudomonadati</taxon>
        <taxon>Bacteroidota</taxon>
        <taxon>Bacteroidia</taxon>
        <taxon>Bacteroidales</taxon>
        <taxon>Bacteroidaceae</taxon>
        <taxon>Mediterranea</taxon>
    </lineage>
</organism>
<evidence type="ECO:0000256" key="1">
    <source>
        <dbReference type="SAM" id="MobiDB-lite"/>
    </source>
</evidence>
<dbReference type="InterPro" id="IPR058037">
    <property type="entry name" value="BREX_BrxC_helical"/>
</dbReference>
<dbReference type="InterPro" id="IPR058036">
    <property type="entry name" value="BREX_BrxC_4th"/>
</dbReference>
<dbReference type="AlphaFoldDB" id="A0A921HVS7"/>
<feature type="region of interest" description="Disordered" evidence="1">
    <location>
        <begin position="1139"/>
        <end position="1173"/>
    </location>
</feature>
<comment type="caution">
    <text evidence="4">The sequence shown here is derived from an EMBL/GenBank/DDBJ whole genome shotgun (WGS) entry which is preliminary data.</text>
</comment>
<dbReference type="RefSeq" id="WP_276826357.1">
    <property type="nucleotide sequence ID" value="NZ_DYVX01000023.1"/>
</dbReference>
<dbReference type="NCBIfam" id="NF033441">
    <property type="entry name" value="BREX_BrxC"/>
    <property type="match status" value="1"/>
</dbReference>
<sequence length="1217" mass="139953">MKFKELYSKGLDRKVNPAVSASDLSEDTVMTEIVEYVFTEEIVINLYDILVNIRQNQGSHVGIWINGYFGTGKSHFLKYVSYCLNAHYSEMAFMRLEEAIEEIMRNSNGMTKLDDHGVSLSEIQALKKWYSTQADVQMVMFNIGDVHDANANQAQAFTSIFWNQFNAQRGYNSFNLALAQYLEKALDDDGKFGEFKDYLKSKGYDWERNISRFAAGRLDLALQMAKEVDPTLATDVIRTKILNNDINVSVESFAAEMKEYIDAKHNRNFRLLFFVDEVSQFIGEHRDLLLQLQSLVKRLEEVCESRVWIACTAQQTLEEVVSHVGGSTTNPEDEVGKILGRFEVRASLQGTSPEYITQKRILDKKGEAEVMLADMYAKDKVKLDAQFVLPSTYKTYRDKDNFVAYYPFVPYQFQLIKKVLDSFETMNYVDKQVKGNERSLINITYSIARETQDMEVGEFIPFDKFFGAMVQGSMQHLGQRAFENARQALDVIEDEKKQAFYRRVVYILFMICNLKEEDKQQFSATIDNVVTLLMSKVDASKAAIKQEVSAVLAYLIDKAVIRKVKTDAGSEIYEFFTEEESKVAQIIKNQQVDSNTYSDELRNIFFAHFGNPSNKEQFATRSFTVGISIDGRNYLSNNADIQVDFVTTASTDNPDQYAFSLNNSPQGTHLVFFLYPLFKENQELRANFLYYCRVQRFAQEPAISEERQRTKEIFKQRAKELYEKEIKPQFQQMLDTCPVISCANALSPSETGTARKAERYKTLLARHMETLYPFAKLADNREVPRTNPELSAKILRPIDPGLLVTPTAAEEKVKNWLDRQPHDVTVADALRQFARVPYGWSDFATIYFLNELVRRHLYAYNYMGNPNVSREDTARNIVRDAAKFTVERAKAISQELLNEFIEAWKHIFNVVSVKGSNDSTELFRACKETDDSALNQLLKNYRDLSRKINGCPFAHTIDEAIMLMEQWLTVRDPQKFFETIIAARDEAACLFDRCKSINMFYGEQYDRYNGVRKFIDDNRDNFDFLPAEGQETVAALRAIHTDEEPWTKMPAYIKMRKAIEAQLQQKRKELVETVTARYNAVFDELEKYAGEMHVSRDKFARRDATISLNTGTNNFYALQANADTSTFYEEQMHRINAAIPSKPYTPSTPPDNGGGSVHDDGGQPTPPQSRPRVRKIVRLNTHTTEPMHTEADVDRYLQSLKAQLMRYINEDNDIIVS</sequence>
<dbReference type="Proteomes" id="UP000717835">
    <property type="component" value="Unassembled WGS sequence"/>
</dbReference>
<dbReference type="SUPFAM" id="SSF52540">
    <property type="entry name" value="P-loop containing nucleoside triphosphate hydrolases"/>
    <property type="match status" value="1"/>
</dbReference>
<reference evidence="4" key="1">
    <citation type="journal article" date="2021" name="PeerJ">
        <title>Extensive microbial diversity within the chicken gut microbiome revealed by metagenomics and culture.</title>
        <authorList>
            <person name="Gilroy R."/>
            <person name="Ravi A."/>
            <person name="Getino M."/>
            <person name="Pursley I."/>
            <person name="Horton D.L."/>
            <person name="Alikhan N.F."/>
            <person name="Baker D."/>
            <person name="Gharbi K."/>
            <person name="Hall N."/>
            <person name="Watson M."/>
            <person name="Adriaenssens E.M."/>
            <person name="Foster-Nyarko E."/>
            <person name="Jarju S."/>
            <person name="Secka A."/>
            <person name="Antonio M."/>
            <person name="Oren A."/>
            <person name="Chaudhuri R.R."/>
            <person name="La Ragione R."/>
            <person name="Hildebrand F."/>
            <person name="Pallen M.J."/>
        </authorList>
    </citation>
    <scope>NUCLEOTIDE SEQUENCE</scope>
    <source>
        <strain evidence="4">CHK55-1828</strain>
    </source>
</reference>
<protein>
    <submittedName>
        <fullName evidence="4">BREX system P-loop protein BrxC</fullName>
    </submittedName>
</protein>
<evidence type="ECO:0000313" key="5">
    <source>
        <dbReference type="Proteomes" id="UP000717835"/>
    </source>
</evidence>
<evidence type="ECO:0000259" key="2">
    <source>
        <dbReference type="Pfam" id="PF25792"/>
    </source>
</evidence>
<accession>A0A921HVS7</accession>
<dbReference type="Pfam" id="PF25796">
    <property type="entry name" value="BREX_BrxC_4th"/>
    <property type="match status" value="1"/>
</dbReference>
<evidence type="ECO:0000259" key="3">
    <source>
        <dbReference type="Pfam" id="PF25796"/>
    </source>
</evidence>
<feature type="domain" description="Probable ATP-binding protein BrxC alpha-helical" evidence="2">
    <location>
        <begin position="905"/>
        <end position="1021"/>
    </location>
</feature>
<dbReference type="Pfam" id="PF25792">
    <property type="entry name" value="BREX_BrxC_helical"/>
    <property type="match status" value="1"/>
</dbReference>
<name>A0A921HVS7_9BACT</name>
<gene>
    <name evidence="4" type="primary">brxC</name>
    <name evidence="4" type="ORF">K8W02_02925</name>
</gene>
<reference evidence="4" key="2">
    <citation type="submission" date="2021-09" db="EMBL/GenBank/DDBJ databases">
        <authorList>
            <person name="Gilroy R."/>
        </authorList>
    </citation>
    <scope>NUCLEOTIDE SEQUENCE</scope>
    <source>
        <strain evidence="4">CHK55-1828</strain>
    </source>
</reference>
<evidence type="ECO:0000313" key="4">
    <source>
        <dbReference type="EMBL" id="HJF91325.1"/>
    </source>
</evidence>
<proteinExistence type="predicted"/>